<dbReference type="NCBIfam" id="TIGR01166">
    <property type="entry name" value="cbiO"/>
    <property type="match status" value="1"/>
</dbReference>
<dbReference type="InterPro" id="IPR050095">
    <property type="entry name" value="ECF_ABC_transporter_ATP-bd"/>
</dbReference>
<evidence type="ECO:0000256" key="9">
    <source>
        <dbReference type="ARBA" id="ARBA00025157"/>
    </source>
</evidence>
<keyword evidence="3 10" id="KW-0813">Transport</keyword>
<proteinExistence type="inferred from homology"/>
<evidence type="ECO:0000313" key="12">
    <source>
        <dbReference type="EMBL" id="SMB98265.1"/>
    </source>
</evidence>
<sequence>MSYILATESLEYTYPNGTQALRGVSLKIVKGSKTAILGPNGAGKSTLFLHFNGILKPQRGKVIYEGKELRYDRASLLNLRQKVGIVFQDPDTQLFAASVVQEVSFGPFNLGLSSTEVKKRVEKALALTGIEDLADKPTHFLSYGQKKRVCLAAVLAMEPEVLILDEPTAYLDPKLVKQLVDFLEELHRAGQTVILSTHDVDLAYTWADQIFILKAGELAAKGRPEEVFADQELVEGAGLALPWIWEVYQKLKELGWPLEFPPPRSKEELLKRLPCPPETRVPLRVVASSSL</sequence>
<dbReference type="PROSITE" id="PS00211">
    <property type="entry name" value="ABC_TRANSPORTER_1"/>
    <property type="match status" value="1"/>
</dbReference>
<gene>
    <name evidence="12" type="ORF">SAMN00808754_2234</name>
</gene>
<evidence type="ECO:0000256" key="2">
    <source>
        <dbReference type="ARBA" id="ARBA00005417"/>
    </source>
</evidence>
<dbReference type="PANTHER" id="PTHR43553:SF24">
    <property type="entry name" value="ENERGY-COUPLING FACTOR TRANSPORTER ATP-BINDING PROTEIN ECFA1"/>
    <property type="match status" value="1"/>
</dbReference>
<evidence type="ECO:0000313" key="13">
    <source>
        <dbReference type="Proteomes" id="UP000192569"/>
    </source>
</evidence>
<comment type="function">
    <text evidence="9">Probably part of an ABC transporter complex. Responsible for energy coupling to the transport system.</text>
</comment>
<dbReference type="SMART" id="SM00382">
    <property type="entry name" value="AAA"/>
    <property type="match status" value="1"/>
</dbReference>
<name>A0A1W1VY31_9FIRM</name>
<comment type="function">
    <text evidence="10">Part of an ABC transporter complex. Responsible for energy coupling to the transport system.</text>
</comment>
<reference evidence="12 13" key="1">
    <citation type="submission" date="2017-04" db="EMBL/GenBank/DDBJ databases">
        <authorList>
            <person name="Afonso C.L."/>
            <person name="Miller P.J."/>
            <person name="Scott M.A."/>
            <person name="Spackman E."/>
            <person name="Goraichik I."/>
            <person name="Dimitrov K.M."/>
            <person name="Suarez D.L."/>
            <person name="Swayne D.E."/>
        </authorList>
    </citation>
    <scope>NUCLEOTIDE SEQUENCE [LARGE SCALE GENOMIC DNA]</scope>
    <source>
        <strain evidence="12 13">ToBE</strain>
    </source>
</reference>
<comment type="subcellular location">
    <subcellularLocation>
        <location evidence="1 10">Cell membrane</location>
        <topology evidence="1 10">Peripheral membrane protein</topology>
    </subcellularLocation>
</comment>
<dbReference type="GO" id="GO:0006824">
    <property type="term" value="P:cobalt ion transport"/>
    <property type="evidence" value="ECO:0007669"/>
    <property type="project" value="InterPro"/>
</dbReference>
<dbReference type="RefSeq" id="WP_084665793.1">
    <property type="nucleotide sequence ID" value="NZ_LT838272.1"/>
</dbReference>
<evidence type="ECO:0000256" key="5">
    <source>
        <dbReference type="ARBA" id="ARBA00022741"/>
    </source>
</evidence>
<dbReference type="GO" id="GO:0043190">
    <property type="term" value="C:ATP-binding cassette (ABC) transporter complex"/>
    <property type="evidence" value="ECO:0007669"/>
    <property type="project" value="TreeGrafter"/>
</dbReference>
<evidence type="ECO:0000256" key="7">
    <source>
        <dbReference type="ARBA" id="ARBA00022967"/>
    </source>
</evidence>
<dbReference type="InterPro" id="IPR005876">
    <property type="entry name" value="Co_trans_ATP-bd"/>
</dbReference>
<dbReference type="GO" id="GO:0005524">
    <property type="term" value="F:ATP binding"/>
    <property type="evidence" value="ECO:0007669"/>
    <property type="project" value="UniProtKB-UniRule"/>
</dbReference>
<evidence type="ECO:0000256" key="1">
    <source>
        <dbReference type="ARBA" id="ARBA00004202"/>
    </source>
</evidence>
<keyword evidence="5 10" id="KW-0547">Nucleotide-binding</keyword>
<dbReference type="InterPro" id="IPR003439">
    <property type="entry name" value="ABC_transporter-like_ATP-bd"/>
</dbReference>
<dbReference type="InterPro" id="IPR017871">
    <property type="entry name" value="ABC_transporter-like_CS"/>
</dbReference>
<dbReference type="STRING" id="698762.SAMN00808754_2234"/>
<dbReference type="Gene3D" id="3.40.50.300">
    <property type="entry name" value="P-loop containing nucleotide triphosphate hydrolases"/>
    <property type="match status" value="1"/>
</dbReference>
<keyword evidence="13" id="KW-1185">Reference proteome</keyword>
<evidence type="ECO:0000256" key="3">
    <source>
        <dbReference type="ARBA" id="ARBA00022448"/>
    </source>
</evidence>
<dbReference type="Pfam" id="PF00005">
    <property type="entry name" value="ABC_tran"/>
    <property type="match status" value="1"/>
</dbReference>
<dbReference type="InterPro" id="IPR015856">
    <property type="entry name" value="ABC_transpr_CbiO/EcfA_su"/>
</dbReference>
<dbReference type="FunFam" id="3.40.50.300:FF:000224">
    <property type="entry name" value="Energy-coupling factor transporter ATP-binding protein EcfA"/>
    <property type="match status" value="1"/>
</dbReference>
<protein>
    <recommendedName>
        <fullName evidence="10">ABC transporter ATP-binding protein</fullName>
    </recommendedName>
</protein>
<dbReference type="OrthoDB" id="9814634at2"/>
<dbReference type="AlphaFoldDB" id="A0A1W1VY31"/>
<dbReference type="SUPFAM" id="SSF52540">
    <property type="entry name" value="P-loop containing nucleoside triphosphate hydrolases"/>
    <property type="match status" value="1"/>
</dbReference>
<dbReference type="CDD" id="cd03225">
    <property type="entry name" value="ABC_cobalt_CbiO_domain1"/>
    <property type="match status" value="1"/>
</dbReference>
<comment type="similarity">
    <text evidence="2 10">Belongs to the ABC transporter superfamily.</text>
</comment>
<dbReference type="GO" id="GO:0042626">
    <property type="term" value="F:ATPase-coupled transmembrane transporter activity"/>
    <property type="evidence" value="ECO:0007669"/>
    <property type="project" value="TreeGrafter"/>
</dbReference>
<evidence type="ECO:0000256" key="8">
    <source>
        <dbReference type="ARBA" id="ARBA00023136"/>
    </source>
</evidence>
<dbReference type="InterPro" id="IPR003593">
    <property type="entry name" value="AAA+_ATPase"/>
</dbReference>
<evidence type="ECO:0000256" key="6">
    <source>
        <dbReference type="ARBA" id="ARBA00022840"/>
    </source>
</evidence>
<dbReference type="PROSITE" id="PS50893">
    <property type="entry name" value="ABC_TRANSPORTER_2"/>
    <property type="match status" value="1"/>
</dbReference>
<feature type="domain" description="ABC transporter" evidence="11">
    <location>
        <begin position="5"/>
        <end position="240"/>
    </location>
</feature>
<dbReference type="GO" id="GO:0016887">
    <property type="term" value="F:ATP hydrolysis activity"/>
    <property type="evidence" value="ECO:0007669"/>
    <property type="project" value="InterPro"/>
</dbReference>
<keyword evidence="8 10" id="KW-0472">Membrane</keyword>
<evidence type="ECO:0000259" key="11">
    <source>
        <dbReference type="PROSITE" id="PS50893"/>
    </source>
</evidence>
<accession>A0A1W1VY31</accession>
<organism evidence="12 13">
    <name type="scientific">Thermanaeromonas toyohensis ToBE</name>
    <dbReference type="NCBI Taxonomy" id="698762"/>
    <lineage>
        <taxon>Bacteria</taxon>
        <taxon>Bacillati</taxon>
        <taxon>Bacillota</taxon>
        <taxon>Clostridia</taxon>
        <taxon>Neomoorellales</taxon>
        <taxon>Neomoorellaceae</taxon>
        <taxon>Thermanaeromonas</taxon>
    </lineage>
</organism>
<keyword evidence="6 10" id="KW-0067">ATP-binding</keyword>
<dbReference type="InterPro" id="IPR027417">
    <property type="entry name" value="P-loop_NTPase"/>
</dbReference>
<dbReference type="EMBL" id="LT838272">
    <property type="protein sequence ID" value="SMB98265.1"/>
    <property type="molecule type" value="Genomic_DNA"/>
</dbReference>
<keyword evidence="4 10" id="KW-1003">Cell membrane</keyword>
<dbReference type="Proteomes" id="UP000192569">
    <property type="component" value="Chromosome I"/>
</dbReference>
<keyword evidence="7" id="KW-1278">Translocase</keyword>
<dbReference type="PANTHER" id="PTHR43553">
    <property type="entry name" value="HEAVY METAL TRANSPORTER"/>
    <property type="match status" value="1"/>
</dbReference>
<evidence type="ECO:0000256" key="4">
    <source>
        <dbReference type="ARBA" id="ARBA00022475"/>
    </source>
</evidence>
<evidence type="ECO:0000256" key="10">
    <source>
        <dbReference type="RuleBase" id="RU364103"/>
    </source>
</evidence>